<dbReference type="PANTHER" id="PTHR33327">
    <property type="entry name" value="ENDONUCLEASE"/>
    <property type="match status" value="1"/>
</dbReference>
<dbReference type="WBParaSite" id="TREG1_3390.1">
    <property type="protein sequence ID" value="TREG1_3390.1"/>
    <property type="gene ID" value="TREG1_3390"/>
</dbReference>
<name>A0AA85JQ47_TRIRE</name>
<reference evidence="3" key="1">
    <citation type="submission" date="2022-06" db="EMBL/GenBank/DDBJ databases">
        <authorList>
            <person name="Berger JAMES D."/>
            <person name="Berger JAMES D."/>
        </authorList>
    </citation>
    <scope>NUCLEOTIDE SEQUENCE [LARGE SCALE GENOMIC DNA]</scope>
</reference>
<evidence type="ECO:0000256" key="1">
    <source>
        <dbReference type="SAM" id="MobiDB-lite"/>
    </source>
</evidence>
<feature type="compositionally biased region" description="Basic residues" evidence="1">
    <location>
        <begin position="231"/>
        <end position="248"/>
    </location>
</feature>
<evidence type="ECO:0000259" key="2">
    <source>
        <dbReference type="Pfam" id="PF23055"/>
    </source>
</evidence>
<sequence>MSSPQSGTSNEQTTNSETNATINAITDFRLPQYGFAEPRIWFAVIEPLLEARGIKSQIAKYGMVLAELPPSVLTEISDFIEDPPTEHQFDKLKALLIQRTSLSDEKRIQQLLTGCELGPRKPSQLLRHMRQLIGHHKVDEVVLKQMWLQRLPRNVQQILIISGKSYDLDQLSDMADSIMDVLSDNTISHVASDSATPCHSTPTADTPILAAIADLAARIDNLETNRSDRQVRRRSSQRRSPSRRRSFSRQRSYTSSRDSNICWYHWKFGRHALKCVKPCSFSEANQAQGNASARQ</sequence>
<dbReference type="Pfam" id="PF23055">
    <property type="entry name" value="DUF7041"/>
    <property type="match status" value="1"/>
</dbReference>
<proteinExistence type="predicted"/>
<dbReference type="AlphaFoldDB" id="A0AA85JQ47"/>
<protein>
    <recommendedName>
        <fullName evidence="2">DUF7041 domain-containing protein</fullName>
    </recommendedName>
</protein>
<accession>A0AA85JQ47</accession>
<keyword evidence="3" id="KW-1185">Reference proteome</keyword>
<feature type="region of interest" description="Disordered" evidence="1">
    <location>
        <begin position="224"/>
        <end position="252"/>
    </location>
</feature>
<dbReference type="PANTHER" id="PTHR33327:SF3">
    <property type="entry name" value="RNA-DIRECTED DNA POLYMERASE"/>
    <property type="match status" value="1"/>
</dbReference>
<reference evidence="4" key="2">
    <citation type="submission" date="2023-11" db="UniProtKB">
        <authorList>
            <consortium name="WormBaseParasite"/>
        </authorList>
    </citation>
    <scope>IDENTIFICATION</scope>
</reference>
<organism evidence="3 4">
    <name type="scientific">Trichobilharzia regenti</name>
    <name type="common">Nasal bird schistosome</name>
    <dbReference type="NCBI Taxonomy" id="157069"/>
    <lineage>
        <taxon>Eukaryota</taxon>
        <taxon>Metazoa</taxon>
        <taxon>Spiralia</taxon>
        <taxon>Lophotrochozoa</taxon>
        <taxon>Platyhelminthes</taxon>
        <taxon>Trematoda</taxon>
        <taxon>Digenea</taxon>
        <taxon>Strigeidida</taxon>
        <taxon>Schistosomatoidea</taxon>
        <taxon>Schistosomatidae</taxon>
        <taxon>Trichobilharzia</taxon>
    </lineage>
</organism>
<dbReference type="Proteomes" id="UP000050795">
    <property type="component" value="Unassembled WGS sequence"/>
</dbReference>
<dbReference type="InterPro" id="IPR055469">
    <property type="entry name" value="DUF7041"/>
</dbReference>
<evidence type="ECO:0000313" key="3">
    <source>
        <dbReference type="Proteomes" id="UP000050795"/>
    </source>
</evidence>
<feature type="domain" description="DUF7041" evidence="2">
    <location>
        <begin position="30"/>
        <end position="113"/>
    </location>
</feature>
<evidence type="ECO:0000313" key="4">
    <source>
        <dbReference type="WBParaSite" id="TREG1_3390.1"/>
    </source>
</evidence>